<accession>A0ABN1PR85</accession>
<dbReference type="PROSITE" id="PS50932">
    <property type="entry name" value="HTH_LACI_2"/>
    <property type="match status" value="1"/>
</dbReference>
<dbReference type="InterPro" id="IPR028082">
    <property type="entry name" value="Peripla_BP_I"/>
</dbReference>
<dbReference type="InterPro" id="IPR046335">
    <property type="entry name" value="LacI/GalR-like_sensor"/>
</dbReference>
<sequence>MRRHHPRPKEALLTASQRSAGGRQAGRTTLATIAASAGVSVATVSKVLNGREDVAPDTRALIEDLLRRHAYVSPTARRSSTTGATVELIVHGEFGAYATQVIEGVVRACEEAGAAVVVSQLGEDRLPAGSPEGWARRLASSGRAGVIVVTGALTSAHIDALALTEVPLVVLDPMSLPRVEVTSVGSTNFAGGLAVTQHLLALGHRRIGYVGGPPGSGCNQARLHGYRAALENAGIPADPVLVHNEHFRYDAGVRAGALLLDLTDPPTAVVGGSDTIALGVVEAARMRGLRVPAELSVTGFDDTELARMASPPLTVVRQPLREMGRVAVKTVLQMAAGETLDSHHVELATELVVRSTTAPPAR</sequence>
<dbReference type="SUPFAM" id="SSF47413">
    <property type="entry name" value="lambda repressor-like DNA-binding domains"/>
    <property type="match status" value="1"/>
</dbReference>
<dbReference type="SUPFAM" id="SSF53822">
    <property type="entry name" value="Periplasmic binding protein-like I"/>
    <property type="match status" value="1"/>
</dbReference>
<name>A0ABN1PR85_9PSEU</name>
<dbReference type="PANTHER" id="PTHR30146">
    <property type="entry name" value="LACI-RELATED TRANSCRIPTIONAL REPRESSOR"/>
    <property type="match status" value="1"/>
</dbReference>
<organism evidence="6 7">
    <name type="scientific">Pseudonocardia zijingensis</name>
    <dbReference type="NCBI Taxonomy" id="153376"/>
    <lineage>
        <taxon>Bacteria</taxon>
        <taxon>Bacillati</taxon>
        <taxon>Actinomycetota</taxon>
        <taxon>Actinomycetes</taxon>
        <taxon>Pseudonocardiales</taxon>
        <taxon>Pseudonocardiaceae</taxon>
        <taxon>Pseudonocardia</taxon>
    </lineage>
</organism>
<gene>
    <name evidence="6" type="ORF">GCM10009559_20160</name>
</gene>
<keyword evidence="3" id="KW-0804">Transcription</keyword>
<evidence type="ECO:0000256" key="2">
    <source>
        <dbReference type="ARBA" id="ARBA00023125"/>
    </source>
</evidence>
<dbReference type="Pfam" id="PF13377">
    <property type="entry name" value="Peripla_BP_3"/>
    <property type="match status" value="1"/>
</dbReference>
<keyword evidence="7" id="KW-1185">Reference proteome</keyword>
<evidence type="ECO:0000259" key="5">
    <source>
        <dbReference type="PROSITE" id="PS50932"/>
    </source>
</evidence>
<evidence type="ECO:0000256" key="4">
    <source>
        <dbReference type="SAM" id="MobiDB-lite"/>
    </source>
</evidence>
<dbReference type="Gene3D" id="3.40.50.2300">
    <property type="match status" value="2"/>
</dbReference>
<feature type="region of interest" description="Disordered" evidence="4">
    <location>
        <begin position="1"/>
        <end position="25"/>
    </location>
</feature>
<proteinExistence type="predicted"/>
<dbReference type="GO" id="GO:0003677">
    <property type="term" value="F:DNA binding"/>
    <property type="evidence" value="ECO:0007669"/>
    <property type="project" value="UniProtKB-KW"/>
</dbReference>
<feature type="domain" description="HTH lacI-type" evidence="5">
    <location>
        <begin position="28"/>
        <end position="82"/>
    </location>
</feature>
<dbReference type="PANTHER" id="PTHR30146:SF153">
    <property type="entry name" value="LACTOSE OPERON REPRESSOR"/>
    <property type="match status" value="1"/>
</dbReference>
<dbReference type="CDD" id="cd01392">
    <property type="entry name" value="HTH_LacI"/>
    <property type="match status" value="1"/>
</dbReference>
<evidence type="ECO:0000313" key="7">
    <source>
        <dbReference type="Proteomes" id="UP001499967"/>
    </source>
</evidence>
<dbReference type="InterPro" id="IPR000843">
    <property type="entry name" value="HTH_LacI"/>
</dbReference>
<dbReference type="InterPro" id="IPR010982">
    <property type="entry name" value="Lambda_DNA-bd_dom_sf"/>
</dbReference>
<dbReference type="Pfam" id="PF00356">
    <property type="entry name" value="LacI"/>
    <property type="match status" value="1"/>
</dbReference>
<dbReference type="RefSeq" id="WP_343941021.1">
    <property type="nucleotide sequence ID" value="NZ_BAAAHP010000055.1"/>
</dbReference>
<comment type="caution">
    <text evidence="6">The sequence shown here is derived from an EMBL/GenBank/DDBJ whole genome shotgun (WGS) entry which is preliminary data.</text>
</comment>
<evidence type="ECO:0000313" key="6">
    <source>
        <dbReference type="EMBL" id="GAA0931740.1"/>
    </source>
</evidence>
<dbReference type="Gene3D" id="1.10.260.40">
    <property type="entry name" value="lambda repressor-like DNA-binding domains"/>
    <property type="match status" value="1"/>
</dbReference>
<reference evidence="6 7" key="1">
    <citation type="journal article" date="2019" name="Int. J. Syst. Evol. Microbiol.">
        <title>The Global Catalogue of Microorganisms (GCM) 10K type strain sequencing project: providing services to taxonomists for standard genome sequencing and annotation.</title>
        <authorList>
            <consortium name="The Broad Institute Genomics Platform"/>
            <consortium name="The Broad Institute Genome Sequencing Center for Infectious Disease"/>
            <person name="Wu L."/>
            <person name="Ma J."/>
        </authorList>
    </citation>
    <scope>NUCLEOTIDE SEQUENCE [LARGE SCALE GENOMIC DNA]</scope>
    <source>
        <strain evidence="6 7">JCM 11117</strain>
    </source>
</reference>
<evidence type="ECO:0000256" key="3">
    <source>
        <dbReference type="ARBA" id="ARBA00023163"/>
    </source>
</evidence>
<keyword evidence="1" id="KW-0805">Transcription regulation</keyword>
<protein>
    <submittedName>
        <fullName evidence="6">LacI family DNA-binding transcriptional regulator</fullName>
    </submittedName>
</protein>
<dbReference type="EMBL" id="BAAAHP010000055">
    <property type="protein sequence ID" value="GAA0931740.1"/>
    <property type="molecule type" value="Genomic_DNA"/>
</dbReference>
<evidence type="ECO:0000256" key="1">
    <source>
        <dbReference type="ARBA" id="ARBA00023015"/>
    </source>
</evidence>
<dbReference type="Proteomes" id="UP001499967">
    <property type="component" value="Unassembled WGS sequence"/>
</dbReference>
<dbReference type="SMART" id="SM00354">
    <property type="entry name" value="HTH_LACI"/>
    <property type="match status" value="1"/>
</dbReference>
<keyword evidence="2 6" id="KW-0238">DNA-binding</keyword>